<dbReference type="PANTHER" id="PTHR13696:SF96">
    <property type="entry name" value="COBQ_COBB_MIND_PARA NUCLEOTIDE BINDING DOMAIN-CONTAINING PROTEIN"/>
    <property type="match status" value="1"/>
</dbReference>
<protein>
    <submittedName>
        <fullName evidence="2">Chromosome partitioning protein ParA</fullName>
    </submittedName>
</protein>
<organism evidence="2 3">
    <name type="scientific">Prochlorococcus marinus XMU1408</name>
    <dbReference type="NCBI Taxonomy" id="2213228"/>
    <lineage>
        <taxon>Bacteria</taxon>
        <taxon>Bacillati</taxon>
        <taxon>Cyanobacteriota</taxon>
        <taxon>Cyanophyceae</taxon>
        <taxon>Synechococcales</taxon>
        <taxon>Prochlorococcaceae</taxon>
        <taxon>Prochlorococcus</taxon>
    </lineage>
</organism>
<evidence type="ECO:0000259" key="1">
    <source>
        <dbReference type="Pfam" id="PF01656"/>
    </source>
</evidence>
<dbReference type="SUPFAM" id="SSF52540">
    <property type="entry name" value="P-loop containing nucleoside triphosphate hydrolases"/>
    <property type="match status" value="1"/>
</dbReference>
<proteinExistence type="predicted"/>
<dbReference type="PIRSF" id="PIRSF009320">
    <property type="entry name" value="Nuc_binding_HP_1000"/>
    <property type="match status" value="1"/>
</dbReference>
<reference evidence="2 3" key="1">
    <citation type="journal article" date="2018" name="Appl. Environ. Microbiol.">
        <title>Genome rearrangement shapes Prochlorococcus ecological adaptation.</title>
        <authorList>
            <person name="Yan W."/>
            <person name="Wei S."/>
            <person name="Wang Q."/>
            <person name="Xiao X."/>
            <person name="Zeng Q."/>
            <person name="Jiao N."/>
            <person name="Zhang R."/>
        </authorList>
    </citation>
    <scope>NUCLEOTIDE SEQUENCE [LARGE SCALE GENOMIC DNA]</scope>
    <source>
        <strain evidence="2 3">XMU1408</strain>
    </source>
</reference>
<evidence type="ECO:0000313" key="3">
    <source>
        <dbReference type="Proteomes" id="UP000247807"/>
    </source>
</evidence>
<dbReference type="OrthoDB" id="9804460at2"/>
<dbReference type="InterPro" id="IPR050678">
    <property type="entry name" value="DNA_Partitioning_ATPase"/>
</dbReference>
<dbReference type="InterPro" id="IPR002586">
    <property type="entry name" value="CobQ/CobB/MinD/ParA_Nub-bd_dom"/>
</dbReference>
<dbReference type="AlphaFoldDB" id="A0A318R1R1"/>
<name>A0A318R1R1_PROMR</name>
<sequence length="223" mass="24052">MFITVCGQKGGVAKTCTSIHLASVWSSQGKNVCLVDADRNRSALAYGSRGNLAFDIVPVEAAAKATRFSEIVITDGQASTDEEELKHLAAGSDLVLLPTAPKARSVELTVELASLLKQLNIPHAVLLVKVDFRQKRIANEAREALEKFDLTVLDGDIPLLSAFDKAENQGAAVIDAVDDKGRSDPRRMSGWSAYCSIAKQIQCQISKHLLNINKPLEDLPLSA</sequence>
<comment type="caution">
    <text evidence="2">The sequence shown here is derived from an EMBL/GenBank/DDBJ whole genome shotgun (WGS) entry which is preliminary data.</text>
</comment>
<dbReference type="Pfam" id="PF01656">
    <property type="entry name" value="CbiA"/>
    <property type="match status" value="1"/>
</dbReference>
<accession>A0A318R1R1</accession>
<dbReference type="RefSeq" id="WP_158465779.1">
    <property type="nucleotide sequence ID" value="NZ_QJUE01000001.1"/>
</dbReference>
<dbReference type="Gene3D" id="3.40.50.300">
    <property type="entry name" value="P-loop containing nucleotide triphosphate hydrolases"/>
    <property type="match status" value="1"/>
</dbReference>
<dbReference type="EMBL" id="QJUE01000001">
    <property type="protein sequence ID" value="PYE03706.1"/>
    <property type="molecule type" value="Genomic_DNA"/>
</dbReference>
<evidence type="ECO:0000313" key="2">
    <source>
        <dbReference type="EMBL" id="PYE03706.1"/>
    </source>
</evidence>
<dbReference type="CDD" id="cd02042">
    <property type="entry name" value="ParAB_family"/>
    <property type="match status" value="1"/>
</dbReference>
<gene>
    <name evidence="2" type="ORF">DNJ73_00520</name>
</gene>
<dbReference type="InterPro" id="IPR027417">
    <property type="entry name" value="P-loop_NTPase"/>
</dbReference>
<dbReference type="PANTHER" id="PTHR13696">
    <property type="entry name" value="P-LOOP CONTAINING NUCLEOSIDE TRIPHOSPHATE HYDROLASE"/>
    <property type="match status" value="1"/>
</dbReference>
<feature type="domain" description="CobQ/CobB/MinD/ParA nucleotide binding" evidence="1">
    <location>
        <begin position="3"/>
        <end position="171"/>
    </location>
</feature>
<dbReference type="Proteomes" id="UP000247807">
    <property type="component" value="Unassembled WGS sequence"/>
</dbReference>